<organism evidence="1 2">
    <name type="scientific">Periplaneta americana</name>
    <name type="common">American cockroach</name>
    <name type="synonym">Blatta americana</name>
    <dbReference type="NCBI Taxonomy" id="6978"/>
    <lineage>
        <taxon>Eukaryota</taxon>
        <taxon>Metazoa</taxon>
        <taxon>Ecdysozoa</taxon>
        <taxon>Arthropoda</taxon>
        <taxon>Hexapoda</taxon>
        <taxon>Insecta</taxon>
        <taxon>Pterygota</taxon>
        <taxon>Neoptera</taxon>
        <taxon>Polyneoptera</taxon>
        <taxon>Dictyoptera</taxon>
        <taxon>Blattodea</taxon>
        <taxon>Blattoidea</taxon>
        <taxon>Blattidae</taxon>
        <taxon>Blattinae</taxon>
        <taxon>Periplaneta</taxon>
    </lineage>
</organism>
<dbReference type="EMBL" id="JAJSOF020000033">
    <property type="protein sequence ID" value="KAJ4430294.1"/>
    <property type="molecule type" value="Genomic_DNA"/>
</dbReference>
<evidence type="ECO:0000313" key="2">
    <source>
        <dbReference type="Proteomes" id="UP001148838"/>
    </source>
</evidence>
<dbReference type="InterPro" id="IPR036397">
    <property type="entry name" value="RNaseH_sf"/>
</dbReference>
<gene>
    <name evidence="1" type="ORF">ANN_22507</name>
</gene>
<evidence type="ECO:0000313" key="1">
    <source>
        <dbReference type="EMBL" id="KAJ4430294.1"/>
    </source>
</evidence>
<keyword evidence="2" id="KW-1185">Reference proteome</keyword>
<comment type="caution">
    <text evidence="1">The sequence shown here is derived from an EMBL/GenBank/DDBJ whole genome shotgun (WGS) entry which is preliminary data.</text>
</comment>
<accession>A0ABQ8S8U6</accession>
<reference evidence="1 2" key="1">
    <citation type="journal article" date="2022" name="Allergy">
        <title>Genome assembly and annotation of Periplaneta americana reveal a comprehensive cockroach allergen profile.</title>
        <authorList>
            <person name="Wang L."/>
            <person name="Xiong Q."/>
            <person name="Saelim N."/>
            <person name="Wang L."/>
            <person name="Nong W."/>
            <person name="Wan A.T."/>
            <person name="Shi M."/>
            <person name="Liu X."/>
            <person name="Cao Q."/>
            <person name="Hui J.H.L."/>
            <person name="Sookrung N."/>
            <person name="Leung T.F."/>
            <person name="Tungtrongchitr A."/>
            <person name="Tsui S.K.W."/>
        </authorList>
    </citation>
    <scope>NUCLEOTIDE SEQUENCE [LARGE SCALE GENOMIC DNA]</scope>
    <source>
        <strain evidence="1">PWHHKU_190912</strain>
    </source>
</reference>
<sequence>MNPGSNTESYPAFAHIGLRENPGKNLNQVTCPDRDSNPGHLVSRPYALTVTPQYELSTEVPKDKILQLIDKNPSNLEEVVFSDEATFHLCSKVNRHNYSIWGSEKPRAIMEHQRDTENVNVWIGLMHNAIIGLFFFLEKTVTGHSYLDMLENFVVLQIPLGSTFQQNCAPPHYYHDVNSFLHRNFPRHWIGRGGPKA</sequence>
<dbReference type="Proteomes" id="UP001148838">
    <property type="component" value="Unassembled WGS sequence"/>
</dbReference>
<proteinExistence type="predicted"/>
<name>A0ABQ8S8U6_PERAM</name>
<dbReference type="PANTHER" id="PTHR47326">
    <property type="entry name" value="TRANSPOSABLE ELEMENT TC3 TRANSPOSASE-LIKE PROTEIN"/>
    <property type="match status" value="1"/>
</dbReference>
<protein>
    <submittedName>
        <fullName evidence="1">Uncharacterized protein</fullName>
    </submittedName>
</protein>
<dbReference type="PANTHER" id="PTHR47326:SF1">
    <property type="entry name" value="HTH PSQ-TYPE DOMAIN-CONTAINING PROTEIN"/>
    <property type="match status" value="1"/>
</dbReference>
<dbReference type="Gene3D" id="3.30.420.10">
    <property type="entry name" value="Ribonuclease H-like superfamily/Ribonuclease H"/>
    <property type="match status" value="1"/>
</dbReference>